<protein>
    <submittedName>
        <fullName evidence="1">Uncharacterized protein</fullName>
    </submittedName>
</protein>
<dbReference type="AlphaFoldDB" id="A0A0F9MSR7"/>
<organism evidence="1">
    <name type="scientific">marine sediment metagenome</name>
    <dbReference type="NCBI Taxonomy" id="412755"/>
    <lineage>
        <taxon>unclassified sequences</taxon>
        <taxon>metagenomes</taxon>
        <taxon>ecological metagenomes</taxon>
    </lineage>
</organism>
<evidence type="ECO:0000313" key="1">
    <source>
        <dbReference type="EMBL" id="KKN10330.1"/>
    </source>
</evidence>
<sequence length="71" mass="8469">MEYLANSVIFDKDRKAKKHIMKKLLCGLGIHDLTKVISQWKINDTTSGDHLVCLYYKECKRCEKKKYQQYK</sequence>
<gene>
    <name evidence="1" type="ORF">LCGC14_1037680</name>
</gene>
<name>A0A0F9MSR7_9ZZZZ</name>
<accession>A0A0F9MSR7</accession>
<dbReference type="EMBL" id="LAZR01004254">
    <property type="protein sequence ID" value="KKN10330.1"/>
    <property type="molecule type" value="Genomic_DNA"/>
</dbReference>
<comment type="caution">
    <text evidence="1">The sequence shown here is derived from an EMBL/GenBank/DDBJ whole genome shotgun (WGS) entry which is preliminary data.</text>
</comment>
<proteinExistence type="predicted"/>
<reference evidence="1" key="1">
    <citation type="journal article" date="2015" name="Nature">
        <title>Complex archaea that bridge the gap between prokaryotes and eukaryotes.</title>
        <authorList>
            <person name="Spang A."/>
            <person name="Saw J.H."/>
            <person name="Jorgensen S.L."/>
            <person name="Zaremba-Niedzwiedzka K."/>
            <person name="Martijn J."/>
            <person name="Lind A.E."/>
            <person name="van Eijk R."/>
            <person name="Schleper C."/>
            <person name="Guy L."/>
            <person name="Ettema T.J."/>
        </authorList>
    </citation>
    <scope>NUCLEOTIDE SEQUENCE</scope>
</reference>